<dbReference type="Proteomes" id="UP000652427">
    <property type="component" value="Unassembled WGS sequence"/>
</dbReference>
<sequence length="108" mass="12082">MTESRFKLPRLPGSASMGAIGMERDDLGISAGKEPLPSDYLSEIDDEGLTESQKQELVEILFQIMKSFVLLGYGMEPVNKLIEEFQNCANAPADLLELEDDNESYDYE</sequence>
<dbReference type="EMBL" id="JABWMH010000001">
    <property type="protein sequence ID" value="NVD26774.1"/>
    <property type="molecule type" value="Genomic_DNA"/>
</dbReference>
<reference evidence="1 2" key="1">
    <citation type="submission" date="2020-06" db="EMBL/GenBank/DDBJ databases">
        <authorList>
            <person name="Kim S.-J."/>
            <person name="Park S.-J."/>
        </authorList>
    </citation>
    <scope>NUCLEOTIDE SEQUENCE [LARGE SCALE GENOMIC DNA]</scope>
    <source>
        <strain evidence="1 2">SW-151</strain>
    </source>
</reference>
<name>A0ABX2MZ98_9SPHN</name>
<dbReference type="RefSeq" id="WP_176278296.1">
    <property type="nucleotide sequence ID" value="NZ_JABWMH010000001.1"/>
</dbReference>
<protein>
    <submittedName>
        <fullName evidence="1">Uncharacterized protein</fullName>
    </submittedName>
</protein>
<organism evidence="1 2">
    <name type="scientific">Parasphingorhabdus flavimaris</name>
    <dbReference type="NCBI Taxonomy" id="266812"/>
    <lineage>
        <taxon>Bacteria</taxon>
        <taxon>Pseudomonadati</taxon>
        <taxon>Pseudomonadota</taxon>
        <taxon>Alphaproteobacteria</taxon>
        <taxon>Sphingomonadales</taxon>
        <taxon>Sphingomonadaceae</taxon>
        <taxon>Parasphingorhabdus</taxon>
    </lineage>
</organism>
<keyword evidence="2" id="KW-1185">Reference proteome</keyword>
<evidence type="ECO:0000313" key="2">
    <source>
        <dbReference type="Proteomes" id="UP000652427"/>
    </source>
</evidence>
<evidence type="ECO:0000313" key="1">
    <source>
        <dbReference type="EMBL" id="NVD26774.1"/>
    </source>
</evidence>
<proteinExistence type="predicted"/>
<gene>
    <name evidence="1" type="ORF">HUO14_02500</name>
</gene>
<accession>A0ABX2MZ98</accession>
<comment type="caution">
    <text evidence="1">The sequence shown here is derived from an EMBL/GenBank/DDBJ whole genome shotgun (WGS) entry which is preliminary data.</text>
</comment>